<dbReference type="KEGG" id="kol:Kole_0866"/>
<name>C5CGJ4_KOSOT</name>
<dbReference type="SUPFAM" id="SSF46785">
    <property type="entry name" value="Winged helix' DNA-binding domain"/>
    <property type="match status" value="2"/>
</dbReference>
<keyword evidence="3" id="KW-0159">Chromosome partition</keyword>
<dbReference type="InterPro" id="IPR036390">
    <property type="entry name" value="WH_DNA-bd_sf"/>
</dbReference>
<gene>
    <name evidence="6" type="ordered locus">Kole_0866</name>
</gene>
<dbReference type="AlphaFoldDB" id="C5CGJ4"/>
<dbReference type="HOGENOM" id="CLU_045647_5_3_0"/>
<evidence type="ECO:0000313" key="6">
    <source>
        <dbReference type="EMBL" id="ACR79576.1"/>
    </source>
</evidence>
<organism evidence="6 7">
    <name type="scientific">Kosmotoga olearia (strain ATCC BAA-1733 / DSM 21960 / TBF 19.5.1)</name>
    <dbReference type="NCBI Taxonomy" id="521045"/>
    <lineage>
        <taxon>Bacteria</taxon>
        <taxon>Thermotogati</taxon>
        <taxon>Thermotogota</taxon>
        <taxon>Thermotogae</taxon>
        <taxon>Kosmotogales</taxon>
        <taxon>Kosmotogaceae</taxon>
        <taxon>Kosmotoga</taxon>
    </lineage>
</organism>
<protein>
    <submittedName>
        <fullName evidence="6">Chromosome segregation and condensation protein, ScpB</fullName>
    </submittedName>
</protein>
<keyword evidence="4" id="KW-0131">Cell cycle</keyword>
<dbReference type="EMBL" id="CP001634">
    <property type="protein sequence ID" value="ACR79576.1"/>
    <property type="molecule type" value="Genomic_DNA"/>
</dbReference>
<sequence>MSEGISKKAAIEAMIFASRQGITSKKMAKILELKENQLLLILEELQEEYANNPNRGVILRQVNGKFRFYTKKEVQKYVTEVIRRPIARITDSQLEVLAIVAIRGPVTRTDVELMRGKSSQSQLLELQKMGLLRKRRSKLPGRPYLYKVTQKFYDTFQLNDLSEIVEGLEGKIVETKEVNPSETSEVSSTEQPPVEAESGGSDKGK</sequence>
<dbReference type="Pfam" id="PF04079">
    <property type="entry name" value="SMC_ScpB"/>
    <property type="match status" value="1"/>
</dbReference>
<accession>C5CGJ4</accession>
<reference evidence="6 7" key="1">
    <citation type="submission" date="2009-06" db="EMBL/GenBank/DDBJ databases">
        <title>Complete sequence of Thermotogales bacterium TBF 19.5.1.</title>
        <authorList>
            <consortium name="US DOE Joint Genome Institute"/>
            <person name="Lucas S."/>
            <person name="Copeland A."/>
            <person name="Lapidus A."/>
            <person name="Glavina del Rio T."/>
            <person name="Tice H."/>
            <person name="Bruce D."/>
            <person name="Goodwin L."/>
            <person name="Pitluck S."/>
            <person name="Chertkov O."/>
            <person name="Brettin T."/>
            <person name="Detter J.C."/>
            <person name="Han C."/>
            <person name="Schmutz J."/>
            <person name="Larimer F."/>
            <person name="Land M."/>
            <person name="Hauser L."/>
            <person name="Kyrpides N."/>
            <person name="Ovchinnikova G."/>
            <person name="Noll K."/>
        </authorList>
    </citation>
    <scope>NUCLEOTIDE SEQUENCE [LARGE SCALE GENOMIC DNA]</scope>
    <source>
        <strain evidence="7">ATCC BAA-1733 / DSM 21960 / TBF 19.5.1</strain>
    </source>
</reference>
<feature type="region of interest" description="Disordered" evidence="5">
    <location>
        <begin position="174"/>
        <end position="205"/>
    </location>
</feature>
<dbReference type="STRING" id="521045.Kole_0866"/>
<dbReference type="RefSeq" id="WP_015868238.1">
    <property type="nucleotide sequence ID" value="NC_012785.1"/>
</dbReference>
<dbReference type="Proteomes" id="UP000002382">
    <property type="component" value="Chromosome"/>
</dbReference>
<evidence type="ECO:0000256" key="5">
    <source>
        <dbReference type="SAM" id="MobiDB-lite"/>
    </source>
</evidence>
<evidence type="ECO:0000256" key="4">
    <source>
        <dbReference type="ARBA" id="ARBA00023306"/>
    </source>
</evidence>
<evidence type="ECO:0000256" key="1">
    <source>
        <dbReference type="ARBA" id="ARBA00022490"/>
    </source>
</evidence>
<dbReference type="OrthoDB" id="45180at2"/>
<dbReference type="InterPro" id="IPR036388">
    <property type="entry name" value="WH-like_DNA-bd_sf"/>
</dbReference>
<reference evidence="6 7" key="2">
    <citation type="journal article" date="2011" name="J. Bacteriol.">
        <title>Genome Sequence of Kosmotoga olearia Strain TBF 19.5.1, a Thermophilic Bacterium with a Wide Growth Temperature Range, Isolated from the Troll B Oil Platform in the North Sea.</title>
        <authorList>
            <person name="Swithers K.S."/>
            <person name="Dipippo J.L."/>
            <person name="Bruce D.C."/>
            <person name="Detter C."/>
            <person name="Tapia R."/>
            <person name="Han S."/>
            <person name="Goodwin L.A."/>
            <person name="Han J."/>
            <person name="Woyke T."/>
            <person name="Pitluck S."/>
            <person name="Pennacchio L."/>
            <person name="Nolan M."/>
            <person name="Mikhailova N."/>
            <person name="Land M.L."/>
            <person name="Nesbo C.L."/>
            <person name="Gogarten J.P."/>
            <person name="Noll K.M."/>
        </authorList>
    </citation>
    <scope>NUCLEOTIDE SEQUENCE [LARGE SCALE GENOMIC DNA]</scope>
    <source>
        <strain evidence="7">ATCC BAA-1733 / DSM 21960 / TBF 19.5.1</strain>
    </source>
</reference>
<feature type="compositionally biased region" description="Polar residues" evidence="5">
    <location>
        <begin position="180"/>
        <end position="191"/>
    </location>
</feature>
<dbReference type="eggNOG" id="COG1386">
    <property type="taxonomic scope" value="Bacteria"/>
</dbReference>
<dbReference type="Gene3D" id="1.10.10.10">
    <property type="entry name" value="Winged helix-like DNA-binding domain superfamily/Winged helix DNA-binding domain"/>
    <property type="match status" value="2"/>
</dbReference>
<keyword evidence="2" id="KW-0132">Cell division</keyword>
<dbReference type="GO" id="GO:0051304">
    <property type="term" value="P:chromosome separation"/>
    <property type="evidence" value="ECO:0007669"/>
    <property type="project" value="InterPro"/>
</dbReference>
<dbReference type="InterPro" id="IPR005234">
    <property type="entry name" value="ScpB_csome_segregation"/>
</dbReference>
<dbReference type="NCBIfam" id="TIGR00281">
    <property type="entry name" value="SMC-Scp complex subunit ScpB"/>
    <property type="match status" value="1"/>
</dbReference>
<dbReference type="PANTHER" id="PTHR34298:SF2">
    <property type="entry name" value="SEGREGATION AND CONDENSATION PROTEIN B"/>
    <property type="match status" value="1"/>
</dbReference>
<keyword evidence="7" id="KW-1185">Reference proteome</keyword>
<dbReference type="PANTHER" id="PTHR34298">
    <property type="entry name" value="SEGREGATION AND CONDENSATION PROTEIN B"/>
    <property type="match status" value="1"/>
</dbReference>
<proteinExistence type="predicted"/>
<keyword evidence="1" id="KW-0963">Cytoplasm</keyword>
<evidence type="ECO:0000256" key="2">
    <source>
        <dbReference type="ARBA" id="ARBA00022618"/>
    </source>
</evidence>
<evidence type="ECO:0000313" key="7">
    <source>
        <dbReference type="Proteomes" id="UP000002382"/>
    </source>
</evidence>
<evidence type="ECO:0000256" key="3">
    <source>
        <dbReference type="ARBA" id="ARBA00022829"/>
    </source>
</evidence>
<dbReference type="GO" id="GO:0051301">
    <property type="term" value="P:cell division"/>
    <property type="evidence" value="ECO:0007669"/>
    <property type="project" value="UniProtKB-KW"/>
</dbReference>